<gene>
    <name evidence="4" type="ORF">CAE01nite_29630</name>
</gene>
<keyword evidence="2" id="KW-1133">Transmembrane helix</keyword>
<feature type="domain" description="EccD-like transmembrane" evidence="3">
    <location>
        <begin position="161"/>
        <end position="504"/>
    </location>
</feature>
<feature type="transmembrane region" description="Helical" evidence="2">
    <location>
        <begin position="417"/>
        <end position="435"/>
    </location>
</feature>
<accession>A0A512DFH7</accession>
<feature type="transmembrane region" description="Helical" evidence="2">
    <location>
        <begin position="388"/>
        <end position="405"/>
    </location>
</feature>
<sequence length="506" mass="49893">MTDDAGTELRRFSVMGAGRVRDVVVDPRARLGDVLDQLGLPTTTEALSPGGQRLRRTAVLTGAGIPDGAVLVAVDAGGLAPSRVQPSGPLSAAHAPGSRTTGQVVAGATTAAVPAPVPVPVPLPGGATTRSGTAHRGTEGSAWRGARTAATSAPAATRTSWFAPVTGLGLTALTAATVLLPGAASDGAVPGAVLLLAALAASWAGRGVRVRLSAAVGAGVGAGLLLLGLVPGLPTGAGHLAVAAGGLGAAVSAVVGRSGTPLLRRLAATTVVVGLTVTATAVLALVASWPVTVVAVGAVAVAVPLARVLPDVVVDVDTAALVDLDRLSTTAWSPRPRRAHPRWRPIRRDDVVGQVRDAVRHQRVVLAGVLAGVCVSSAALVAASPGSALATTLLLGTAGTGLALVARRYQDRTDRWLLRWSGLAAVAAAAVVLAGRVPGGVGAAVGVGLAAVTVALVLLAPVVGRGWTSLGLGRLADVLEALCVAGALPLAVWAAALVPWIRGLVT</sequence>
<feature type="transmembrane region" description="Helical" evidence="2">
    <location>
        <begin position="291"/>
        <end position="309"/>
    </location>
</feature>
<feature type="transmembrane region" description="Helical" evidence="2">
    <location>
        <begin position="236"/>
        <end position="254"/>
    </location>
</feature>
<reference evidence="4 5" key="1">
    <citation type="submission" date="2019-07" db="EMBL/GenBank/DDBJ databases">
        <title>Whole genome shotgun sequence of Cellulomonas aerilata NBRC 106308.</title>
        <authorList>
            <person name="Hosoyama A."/>
            <person name="Uohara A."/>
            <person name="Ohji S."/>
            <person name="Ichikawa N."/>
        </authorList>
    </citation>
    <scope>NUCLEOTIDE SEQUENCE [LARGE SCALE GENOMIC DNA]</scope>
    <source>
        <strain evidence="4 5">NBRC 106308</strain>
    </source>
</reference>
<evidence type="ECO:0000256" key="1">
    <source>
        <dbReference type="SAM" id="MobiDB-lite"/>
    </source>
</evidence>
<evidence type="ECO:0000313" key="4">
    <source>
        <dbReference type="EMBL" id="GEO35238.1"/>
    </source>
</evidence>
<evidence type="ECO:0000256" key="2">
    <source>
        <dbReference type="SAM" id="Phobius"/>
    </source>
</evidence>
<dbReference type="Proteomes" id="UP000321181">
    <property type="component" value="Unassembled WGS sequence"/>
</dbReference>
<keyword evidence="2" id="KW-0472">Membrane</keyword>
<keyword evidence="2" id="KW-0812">Transmembrane</keyword>
<comment type="caution">
    <text evidence="4">The sequence shown here is derived from an EMBL/GenBank/DDBJ whole genome shotgun (WGS) entry which is preliminary data.</text>
</comment>
<feature type="region of interest" description="Disordered" evidence="1">
    <location>
        <begin position="116"/>
        <end position="146"/>
    </location>
</feature>
<dbReference type="OrthoDB" id="10021119at2"/>
<feature type="transmembrane region" description="Helical" evidence="2">
    <location>
        <begin position="475"/>
        <end position="501"/>
    </location>
</feature>
<dbReference type="InterPro" id="IPR044049">
    <property type="entry name" value="EccD_transm"/>
</dbReference>
<proteinExistence type="predicted"/>
<dbReference type="AlphaFoldDB" id="A0A512DFH7"/>
<feature type="transmembrane region" description="Helical" evidence="2">
    <location>
        <begin position="187"/>
        <end position="205"/>
    </location>
</feature>
<feature type="transmembrane region" description="Helical" evidence="2">
    <location>
        <begin position="441"/>
        <end position="463"/>
    </location>
</feature>
<feature type="transmembrane region" description="Helical" evidence="2">
    <location>
        <begin position="212"/>
        <end position="230"/>
    </location>
</feature>
<name>A0A512DFH7_9CELL</name>
<protein>
    <recommendedName>
        <fullName evidence="3">EccD-like transmembrane domain-containing protein</fullName>
    </recommendedName>
</protein>
<feature type="transmembrane region" description="Helical" evidence="2">
    <location>
        <begin position="364"/>
        <end position="382"/>
    </location>
</feature>
<dbReference type="RefSeq" id="WP_146906103.1">
    <property type="nucleotide sequence ID" value="NZ_BAAARM010000005.1"/>
</dbReference>
<dbReference type="Pfam" id="PF19053">
    <property type="entry name" value="EccD"/>
    <property type="match status" value="1"/>
</dbReference>
<evidence type="ECO:0000259" key="3">
    <source>
        <dbReference type="Pfam" id="PF19053"/>
    </source>
</evidence>
<evidence type="ECO:0000313" key="5">
    <source>
        <dbReference type="Proteomes" id="UP000321181"/>
    </source>
</evidence>
<organism evidence="4 5">
    <name type="scientific">Cellulomonas aerilata</name>
    <dbReference type="NCBI Taxonomy" id="515326"/>
    <lineage>
        <taxon>Bacteria</taxon>
        <taxon>Bacillati</taxon>
        <taxon>Actinomycetota</taxon>
        <taxon>Actinomycetes</taxon>
        <taxon>Micrococcales</taxon>
        <taxon>Cellulomonadaceae</taxon>
        <taxon>Cellulomonas</taxon>
    </lineage>
</organism>
<feature type="transmembrane region" description="Helical" evidence="2">
    <location>
        <begin position="161"/>
        <end position="181"/>
    </location>
</feature>
<keyword evidence="5" id="KW-1185">Reference proteome</keyword>
<feature type="transmembrane region" description="Helical" evidence="2">
    <location>
        <begin position="266"/>
        <end position="285"/>
    </location>
</feature>
<dbReference type="EMBL" id="BJYY01000018">
    <property type="protein sequence ID" value="GEO35238.1"/>
    <property type="molecule type" value="Genomic_DNA"/>
</dbReference>